<name>X0UVG0_9ZZZZ</name>
<dbReference type="EMBL" id="BARS01025355">
    <property type="protein sequence ID" value="GAG03192.1"/>
    <property type="molecule type" value="Genomic_DNA"/>
</dbReference>
<comment type="caution">
    <text evidence="1">The sequence shown here is derived from an EMBL/GenBank/DDBJ whole genome shotgun (WGS) entry which is preliminary data.</text>
</comment>
<reference evidence="1" key="1">
    <citation type="journal article" date="2014" name="Front. Microbiol.">
        <title>High frequency of phylogenetically diverse reductive dehalogenase-homologous genes in deep subseafloor sedimentary metagenomes.</title>
        <authorList>
            <person name="Kawai M."/>
            <person name="Futagami T."/>
            <person name="Toyoda A."/>
            <person name="Takaki Y."/>
            <person name="Nishi S."/>
            <person name="Hori S."/>
            <person name="Arai W."/>
            <person name="Tsubouchi T."/>
            <person name="Morono Y."/>
            <person name="Uchiyama I."/>
            <person name="Ito T."/>
            <person name="Fujiyama A."/>
            <person name="Inagaki F."/>
            <person name="Takami H."/>
        </authorList>
    </citation>
    <scope>NUCLEOTIDE SEQUENCE</scope>
    <source>
        <strain evidence="1">Expedition CK06-06</strain>
    </source>
</reference>
<feature type="non-terminal residue" evidence="1">
    <location>
        <position position="49"/>
    </location>
</feature>
<proteinExistence type="predicted"/>
<organism evidence="1">
    <name type="scientific">marine sediment metagenome</name>
    <dbReference type="NCBI Taxonomy" id="412755"/>
    <lineage>
        <taxon>unclassified sequences</taxon>
        <taxon>metagenomes</taxon>
        <taxon>ecological metagenomes</taxon>
    </lineage>
</organism>
<evidence type="ECO:0000313" key="1">
    <source>
        <dbReference type="EMBL" id="GAG03192.1"/>
    </source>
</evidence>
<sequence>MQQGESGVSNLRAYIRTLLEDLRKKNLAKMSEPGSIYAMLSAYVDEPKS</sequence>
<dbReference type="AlphaFoldDB" id="X0UVG0"/>
<protein>
    <submittedName>
        <fullName evidence="1">Uncharacterized protein</fullName>
    </submittedName>
</protein>
<gene>
    <name evidence="1" type="ORF">S01H1_40083</name>
</gene>
<accession>X0UVG0</accession>